<sequence length="132" mass="14392">MSLAIMQTPLSLRPGQLVGQPIRSSRIAPLSARRSLRVAALFGGGKKKEKTNEKDKKKLTPDQYSQLARNARGSYKDFFKDFVEEKTPEDYVDSTSGTQVPFLPILFFIVAALIVSTVLVAQNTAPAGAPPV</sequence>
<dbReference type="AlphaFoldDB" id="A0AAW1P4X4"/>
<evidence type="ECO:0000313" key="2">
    <source>
        <dbReference type="EMBL" id="KAK9803540.1"/>
    </source>
</evidence>
<reference evidence="2 3" key="1">
    <citation type="journal article" date="2024" name="Nat. Commun.">
        <title>Phylogenomics reveals the evolutionary origins of lichenization in chlorophyte algae.</title>
        <authorList>
            <person name="Puginier C."/>
            <person name="Libourel C."/>
            <person name="Otte J."/>
            <person name="Skaloud P."/>
            <person name="Haon M."/>
            <person name="Grisel S."/>
            <person name="Petersen M."/>
            <person name="Berrin J.G."/>
            <person name="Delaux P.M."/>
            <person name="Dal Grande F."/>
            <person name="Keller J."/>
        </authorList>
    </citation>
    <scope>NUCLEOTIDE SEQUENCE [LARGE SCALE GENOMIC DNA]</scope>
    <source>
        <strain evidence="2 3">SAG 2036</strain>
    </source>
</reference>
<keyword evidence="3" id="KW-1185">Reference proteome</keyword>
<evidence type="ECO:0000256" key="1">
    <source>
        <dbReference type="SAM" id="Phobius"/>
    </source>
</evidence>
<proteinExistence type="predicted"/>
<gene>
    <name evidence="2" type="ORF">WJX73_006373</name>
</gene>
<dbReference type="Proteomes" id="UP001465755">
    <property type="component" value="Unassembled WGS sequence"/>
</dbReference>
<feature type="transmembrane region" description="Helical" evidence="1">
    <location>
        <begin position="102"/>
        <end position="121"/>
    </location>
</feature>
<organism evidence="2 3">
    <name type="scientific">Symbiochloris irregularis</name>
    <dbReference type="NCBI Taxonomy" id="706552"/>
    <lineage>
        <taxon>Eukaryota</taxon>
        <taxon>Viridiplantae</taxon>
        <taxon>Chlorophyta</taxon>
        <taxon>core chlorophytes</taxon>
        <taxon>Trebouxiophyceae</taxon>
        <taxon>Trebouxiales</taxon>
        <taxon>Trebouxiaceae</taxon>
        <taxon>Symbiochloris</taxon>
    </lineage>
</organism>
<evidence type="ECO:0000313" key="3">
    <source>
        <dbReference type="Proteomes" id="UP001465755"/>
    </source>
</evidence>
<dbReference type="EMBL" id="JALJOQ010000058">
    <property type="protein sequence ID" value="KAK9803540.1"/>
    <property type="molecule type" value="Genomic_DNA"/>
</dbReference>
<keyword evidence="1" id="KW-0812">Transmembrane</keyword>
<name>A0AAW1P4X4_9CHLO</name>
<protein>
    <submittedName>
        <fullName evidence="2">Uncharacterized protein</fullName>
    </submittedName>
</protein>
<comment type="caution">
    <text evidence="2">The sequence shown here is derived from an EMBL/GenBank/DDBJ whole genome shotgun (WGS) entry which is preliminary data.</text>
</comment>
<accession>A0AAW1P4X4</accession>
<keyword evidence="1" id="KW-1133">Transmembrane helix</keyword>
<keyword evidence="1" id="KW-0472">Membrane</keyword>